<evidence type="ECO:0000313" key="5">
    <source>
        <dbReference type="EMBL" id="WPK11384.1"/>
    </source>
</evidence>
<evidence type="ECO:0000256" key="3">
    <source>
        <dbReference type="RuleBase" id="RU003476"/>
    </source>
</evidence>
<evidence type="ECO:0000259" key="4">
    <source>
        <dbReference type="PROSITE" id="PS51462"/>
    </source>
</evidence>
<keyword evidence="6" id="KW-1185">Reference proteome</keyword>
<proteinExistence type="inferred from homology"/>
<dbReference type="InterPro" id="IPR015797">
    <property type="entry name" value="NUDIX_hydrolase-like_dom_sf"/>
</dbReference>
<evidence type="ECO:0000313" key="6">
    <source>
        <dbReference type="Proteomes" id="UP001322664"/>
    </source>
</evidence>
<organism evidence="5 6">
    <name type="scientific">Lysinibacillus louembei</name>
    <dbReference type="NCBI Taxonomy" id="1470088"/>
    <lineage>
        <taxon>Bacteria</taxon>
        <taxon>Bacillati</taxon>
        <taxon>Bacillota</taxon>
        <taxon>Bacilli</taxon>
        <taxon>Bacillales</taxon>
        <taxon>Bacillaceae</taxon>
        <taxon>Lysinibacillus</taxon>
    </lineage>
</organism>
<accession>A0ABZ0RVE9</accession>
<dbReference type="PROSITE" id="PS00893">
    <property type="entry name" value="NUDIX_BOX"/>
    <property type="match status" value="1"/>
</dbReference>
<keyword evidence="2 3" id="KW-0378">Hydrolase</keyword>
<dbReference type="InterPro" id="IPR000086">
    <property type="entry name" value="NUDIX_hydrolase_dom"/>
</dbReference>
<sequence>MEIKNHGYIFQKFIPLQEHELTSFEQLAGSYAIIQSEGRWLICYNRWRKQWELPAGGCEADETPKQCAVRELYEETGQIAAELSFYGVLKSRNIQNDNVKYNPVYYGVIEQLMPFVENEETACILLWDMRAAIEAIDEVDLALLQAINLLSLKRLV</sequence>
<dbReference type="EMBL" id="CP137624">
    <property type="protein sequence ID" value="WPK11384.1"/>
    <property type="molecule type" value="Genomic_DNA"/>
</dbReference>
<dbReference type="Gene3D" id="3.90.79.10">
    <property type="entry name" value="Nucleoside Triphosphate Pyrophosphohydrolase"/>
    <property type="match status" value="1"/>
</dbReference>
<evidence type="ECO:0000256" key="2">
    <source>
        <dbReference type="ARBA" id="ARBA00022801"/>
    </source>
</evidence>
<dbReference type="SUPFAM" id="SSF55811">
    <property type="entry name" value="Nudix"/>
    <property type="match status" value="1"/>
</dbReference>
<name>A0ABZ0RVE9_9BACI</name>
<gene>
    <name evidence="5" type="ORF">R6U77_16045</name>
</gene>
<dbReference type="InterPro" id="IPR020476">
    <property type="entry name" value="Nudix_hydrolase"/>
</dbReference>
<protein>
    <submittedName>
        <fullName evidence="5">NUDIX domain-containing protein</fullName>
    </submittedName>
</protein>
<dbReference type="PANTHER" id="PTHR43046">
    <property type="entry name" value="GDP-MANNOSE MANNOSYL HYDROLASE"/>
    <property type="match status" value="1"/>
</dbReference>
<dbReference type="PRINTS" id="PR00502">
    <property type="entry name" value="NUDIXFAMILY"/>
</dbReference>
<comment type="similarity">
    <text evidence="3">Belongs to the Nudix hydrolase family.</text>
</comment>
<dbReference type="InterPro" id="IPR020084">
    <property type="entry name" value="NUDIX_hydrolase_CS"/>
</dbReference>
<dbReference type="Proteomes" id="UP001322664">
    <property type="component" value="Chromosome"/>
</dbReference>
<dbReference type="PANTHER" id="PTHR43046:SF14">
    <property type="entry name" value="MUTT_NUDIX FAMILY PROTEIN"/>
    <property type="match status" value="1"/>
</dbReference>
<reference evidence="5 6" key="1">
    <citation type="submission" date="2023-09" db="EMBL/GenBank/DDBJ databases">
        <authorList>
            <person name="Page C.A."/>
            <person name="Perez-Diaz I.M."/>
        </authorList>
    </citation>
    <scope>NUCLEOTIDE SEQUENCE [LARGE SCALE GENOMIC DNA]</scope>
    <source>
        <strain evidence="5 6">Ll15</strain>
    </source>
</reference>
<evidence type="ECO:0000256" key="1">
    <source>
        <dbReference type="ARBA" id="ARBA00001946"/>
    </source>
</evidence>
<dbReference type="PROSITE" id="PS51462">
    <property type="entry name" value="NUDIX"/>
    <property type="match status" value="1"/>
</dbReference>
<dbReference type="Pfam" id="PF00293">
    <property type="entry name" value="NUDIX"/>
    <property type="match status" value="1"/>
</dbReference>
<comment type="cofactor">
    <cofactor evidence="1">
        <name>Mg(2+)</name>
        <dbReference type="ChEBI" id="CHEBI:18420"/>
    </cofactor>
</comment>
<dbReference type="RefSeq" id="WP_319836427.1">
    <property type="nucleotide sequence ID" value="NZ_CP137624.1"/>
</dbReference>
<feature type="domain" description="Nudix hydrolase" evidence="4">
    <location>
        <begin position="23"/>
        <end position="156"/>
    </location>
</feature>